<name>A0ABN9RFB5_9DINO</name>
<dbReference type="Proteomes" id="UP001189429">
    <property type="component" value="Unassembled WGS sequence"/>
</dbReference>
<feature type="non-terminal residue" evidence="1">
    <location>
        <position position="133"/>
    </location>
</feature>
<keyword evidence="2" id="KW-1185">Reference proteome</keyword>
<comment type="caution">
    <text evidence="1">The sequence shown here is derived from an EMBL/GenBank/DDBJ whole genome shotgun (WGS) entry which is preliminary data.</text>
</comment>
<evidence type="ECO:0000313" key="2">
    <source>
        <dbReference type="Proteomes" id="UP001189429"/>
    </source>
</evidence>
<evidence type="ECO:0008006" key="3">
    <source>
        <dbReference type="Google" id="ProtNLM"/>
    </source>
</evidence>
<reference evidence="1" key="1">
    <citation type="submission" date="2023-10" db="EMBL/GenBank/DDBJ databases">
        <authorList>
            <person name="Chen Y."/>
            <person name="Shah S."/>
            <person name="Dougan E. K."/>
            <person name="Thang M."/>
            <person name="Chan C."/>
        </authorList>
    </citation>
    <scope>NUCLEOTIDE SEQUENCE [LARGE SCALE GENOMIC DNA]</scope>
</reference>
<protein>
    <recommendedName>
        <fullName evidence="3">2'-phosphotransferase</fullName>
    </recommendedName>
</protein>
<organism evidence="1 2">
    <name type="scientific">Prorocentrum cordatum</name>
    <dbReference type="NCBI Taxonomy" id="2364126"/>
    <lineage>
        <taxon>Eukaryota</taxon>
        <taxon>Sar</taxon>
        <taxon>Alveolata</taxon>
        <taxon>Dinophyceae</taxon>
        <taxon>Prorocentrales</taxon>
        <taxon>Prorocentraceae</taxon>
        <taxon>Prorocentrum</taxon>
    </lineage>
</organism>
<evidence type="ECO:0000313" key="1">
    <source>
        <dbReference type="EMBL" id="CAK0815244.1"/>
    </source>
</evidence>
<sequence>MASGRPHRAPRANPRGHVMLPEHLYQASFQMGRFLRYVAFKRGMLDDQNWMELGLVLQELRCQQSHPVDVCEADVPRIVELSYKNNEPRFDLERRRDGSTWVLAALGASVPATSQGHDPRLSLAARAVRAQSR</sequence>
<gene>
    <name evidence="1" type="ORF">PCOR1329_LOCUS18601</name>
</gene>
<proteinExistence type="predicted"/>
<accession>A0ABN9RFB5</accession>
<dbReference type="EMBL" id="CAUYUJ010005867">
    <property type="protein sequence ID" value="CAK0815244.1"/>
    <property type="molecule type" value="Genomic_DNA"/>
</dbReference>